<dbReference type="PANTHER" id="PTHR10788">
    <property type="entry name" value="TREHALOSE-6-PHOSPHATE SYNTHASE"/>
    <property type="match status" value="1"/>
</dbReference>
<proteinExistence type="predicted"/>
<feature type="region of interest" description="Disordered" evidence="1">
    <location>
        <begin position="147"/>
        <end position="174"/>
    </location>
</feature>
<reference evidence="2 3" key="1">
    <citation type="submission" date="2015-07" db="EMBL/GenBank/DDBJ databases">
        <title>The genome of Pseudoloma neurophilia, a relevant intracellular parasite of the zebrafish.</title>
        <authorList>
            <person name="Ndikumana S."/>
            <person name="Pelin A."/>
            <person name="Sanders J."/>
            <person name="Corradi N."/>
        </authorList>
    </citation>
    <scope>NUCLEOTIDE SEQUENCE [LARGE SCALE GENOMIC DNA]</scope>
    <source>
        <strain evidence="2 3">MK1</strain>
    </source>
</reference>
<evidence type="ECO:0000256" key="1">
    <source>
        <dbReference type="SAM" id="MobiDB-lite"/>
    </source>
</evidence>
<organism evidence="2 3">
    <name type="scientific">Pseudoloma neurophilia</name>
    <dbReference type="NCBI Taxonomy" id="146866"/>
    <lineage>
        <taxon>Eukaryota</taxon>
        <taxon>Fungi</taxon>
        <taxon>Fungi incertae sedis</taxon>
        <taxon>Microsporidia</taxon>
        <taxon>Pseudoloma</taxon>
    </lineage>
</organism>
<dbReference type="GO" id="GO:0005829">
    <property type="term" value="C:cytosol"/>
    <property type="evidence" value="ECO:0007669"/>
    <property type="project" value="TreeGrafter"/>
</dbReference>
<dbReference type="VEuPathDB" id="MicrosporidiaDB:M153_9500001603"/>
<feature type="non-terminal residue" evidence="2">
    <location>
        <position position="718"/>
    </location>
</feature>
<sequence length="718" mass="81533">MKLIVVSNRLPISVKKTDGQFTYTRNSGGLVTGLLCVNKTVPFLWMGNIPGSYTDDEKNELKQYISQKYSSIPIFIPKKYNFLSYDGFSNQVLWPLFHFFRDNLNIADEYLEGYKKYNELFGEKLIVEISKQIELMCTEKSLYEMESNHKRNESEQNQLEKLSSKSKSSKNLTDSDLKNSAAVRKTDDSTLIVWIHDYHLLLLPKIVRDKFSTQNEESLSNFSSNLGCTTSSSCLSSTFLRKDEENCKMDKIEIKIAFFLHIPWPTPEIFYKLPNANEIIDSLITADLVAFHTNEYSDNFRQCVKKRTEKHICVITSEPADVSQKLGINKSEAKNQIFDSKTSHSDEPGIICNDLSDMVNSIRSESYKNQSTRNIPGTSQNKIVQTISGTAPFDEQTFDENVAVENFDSEQKKSIFSQKDETGRILTDITNLSSIDSEVSLSNLTYDNLNSKVSSLKYSKKYNTYLNNHKNIREGTSHKSAFRTDEDILMEHNLKKTLFINNPPLTQGVVNRNANYIPKLRCSTCKVQEGICQASSSEEECSTTKKSKTPTSIDQTQTQTEINDSNIASVVNHSKADGGESALESYMGATQIAGERAQSIHLTHPVELDLSSIEQTMTEIETSTDKKTSSIEKMPQIKAIPIGINSTHFSNQLTDNETKKFINFYKNKFKDCFIILGVDRVDYIKGIPERIFAYGNFKNFKRQLNEKQPKSSQISVNL</sequence>
<dbReference type="InterPro" id="IPR001830">
    <property type="entry name" value="Glyco_trans_20"/>
</dbReference>
<dbReference type="GO" id="GO:0005992">
    <property type="term" value="P:trehalose biosynthetic process"/>
    <property type="evidence" value="ECO:0007669"/>
    <property type="project" value="InterPro"/>
</dbReference>
<evidence type="ECO:0000313" key="3">
    <source>
        <dbReference type="Proteomes" id="UP000051530"/>
    </source>
</evidence>
<dbReference type="EMBL" id="LGUB01000357">
    <property type="protein sequence ID" value="KRH93387.1"/>
    <property type="molecule type" value="Genomic_DNA"/>
</dbReference>
<dbReference type="PANTHER" id="PTHR10788:SF106">
    <property type="entry name" value="BCDNA.GH08860"/>
    <property type="match status" value="1"/>
</dbReference>
<dbReference type="SUPFAM" id="SSF53756">
    <property type="entry name" value="UDP-Glycosyltransferase/glycogen phosphorylase"/>
    <property type="match status" value="3"/>
</dbReference>
<dbReference type="AlphaFoldDB" id="A0A0R0M4Q8"/>
<comment type="caution">
    <text evidence="2">The sequence shown here is derived from an EMBL/GenBank/DDBJ whole genome shotgun (WGS) entry which is preliminary data.</text>
</comment>
<accession>A0A0R0M4Q8</accession>
<keyword evidence="3" id="KW-1185">Reference proteome</keyword>
<dbReference type="GO" id="GO:0004805">
    <property type="term" value="F:trehalose-phosphatase activity"/>
    <property type="evidence" value="ECO:0007669"/>
    <property type="project" value="TreeGrafter"/>
</dbReference>
<protein>
    <submittedName>
        <fullName evidence="2">Trehalose-6-phosphate synthase component TPS1 subunit</fullName>
    </submittedName>
</protein>
<dbReference type="Pfam" id="PF00982">
    <property type="entry name" value="Glyco_transf_20"/>
    <property type="match status" value="3"/>
</dbReference>
<evidence type="ECO:0000313" key="2">
    <source>
        <dbReference type="EMBL" id="KRH93387.1"/>
    </source>
</evidence>
<feature type="compositionally biased region" description="Low complexity" evidence="1">
    <location>
        <begin position="165"/>
        <end position="174"/>
    </location>
</feature>
<dbReference type="OrthoDB" id="755951at2759"/>
<dbReference type="GO" id="GO:0003825">
    <property type="term" value="F:alpha,alpha-trehalose-phosphate synthase (UDP-forming) activity"/>
    <property type="evidence" value="ECO:0007669"/>
    <property type="project" value="TreeGrafter"/>
</dbReference>
<dbReference type="Gene3D" id="3.40.50.2000">
    <property type="entry name" value="Glycogen Phosphorylase B"/>
    <property type="match status" value="2"/>
</dbReference>
<dbReference type="Proteomes" id="UP000051530">
    <property type="component" value="Unassembled WGS sequence"/>
</dbReference>
<gene>
    <name evidence="2" type="ORF">M153_9500001603</name>
</gene>
<name>A0A0R0M4Q8_9MICR</name>